<evidence type="ECO:0000313" key="2">
    <source>
        <dbReference type="EMBL" id="KAK3896609.1"/>
    </source>
</evidence>
<evidence type="ECO:0000313" key="3">
    <source>
        <dbReference type="Proteomes" id="UP001303889"/>
    </source>
</evidence>
<organism evidence="2 3">
    <name type="scientific">Staphylotrichum tortipilum</name>
    <dbReference type="NCBI Taxonomy" id="2831512"/>
    <lineage>
        <taxon>Eukaryota</taxon>
        <taxon>Fungi</taxon>
        <taxon>Dikarya</taxon>
        <taxon>Ascomycota</taxon>
        <taxon>Pezizomycotina</taxon>
        <taxon>Sordariomycetes</taxon>
        <taxon>Sordariomycetidae</taxon>
        <taxon>Sordariales</taxon>
        <taxon>Chaetomiaceae</taxon>
        <taxon>Staphylotrichum</taxon>
    </lineage>
</organism>
<keyword evidence="1" id="KW-0732">Signal</keyword>
<dbReference type="Proteomes" id="UP001303889">
    <property type="component" value="Unassembled WGS sequence"/>
</dbReference>
<accession>A0AAN6MAK0</accession>
<sequence>MPERALQHIRFLGLVFAPFTPATVPGTDDAASKDWAATLGWARGRLGLAALSVRMTPVGNVVRPMEADEVDGLAVGYKRLVRAAASGLGCLDTWAAGTLARFYATPVWPWRVPVGTSAAERQRTKAVRRLRDRLYELKQSVELGVMGEQYEQVAAAEPAASMWFLSQYRR</sequence>
<feature type="signal peptide" evidence="1">
    <location>
        <begin position="1"/>
        <end position="22"/>
    </location>
</feature>
<feature type="chain" id="PRO_5043025670" evidence="1">
    <location>
        <begin position="23"/>
        <end position="170"/>
    </location>
</feature>
<keyword evidence="3" id="KW-1185">Reference proteome</keyword>
<reference evidence="2" key="1">
    <citation type="journal article" date="2023" name="Mol. Phylogenet. Evol.">
        <title>Genome-scale phylogeny and comparative genomics of the fungal order Sordariales.</title>
        <authorList>
            <person name="Hensen N."/>
            <person name="Bonometti L."/>
            <person name="Westerberg I."/>
            <person name="Brannstrom I.O."/>
            <person name="Guillou S."/>
            <person name="Cros-Aarteil S."/>
            <person name="Calhoun S."/>
            <person name="Haridas S."/>
            <person name="Kuo A."/>
            <person name="Mondo S."/>
            <person name="Pangilinan J."/>
            <person name="Riley R."/>
            <person name="LaButti K."/>
            <person name="Andreopoulos B."/>
            <person name="Lipzen A."/>
            <person name="Chen C."/>
            <person name="Yan M."/>
            <person name="Daum C."/>
            <person name="Ng V."/>
            <person name="Clum A."/>
            <person name="Steindorff A."/>
            <person name="Ohm R.A."/>
            <person name="Martin F."/>
            <person name="Silar P."/>
            <person name="Natvig D.O."/>
            <person name="Lalanne C."/>
            <person name="Gautier V."/>
            <person name="Ament-Velasquez S.L."/>
            <person name="Kruys A."/>
            <person name="Hutchinson M.I."/>
            <person name="Powell A.J."/>
            <person name="Barry K."/>
            <person name="Miller A.N."/>
            <person name="Grigoriev I.V."/>
            <person name="Debuchy R."/>
            <person name="Gladieux P."/>
            <person name="Hiltunen Thoren M."/>
            <person name="Johannesson H."/>
        </authorList>
    </citation>
    <scope>NUCLEOTIDE SEQUENCE</scope>
    <source>
        <strain evidence="2">CBS 103.79</strain>
    </source>
</reference>
<comment type="caution">
    <text evidence="2">The sequence shown here is derived from an EMBL/GenBank/DDBJ whole genome shotgun (WGS) entry which is preliminary data.</text>
</comment>
<evidence type="ECO:0000256" key="1">
    <source>
        <dbReference type="SAM" id="SignalP"/>
    </source>
</evidence>
<name>A0AAN6MAK0_9PEZI</name>
<protein>
    <submittedName>
        <fullName evidence="2">Uncharacterized protein</fullName>
    </submittedName>
</protein>
<dbReference type="EMBL" id="MU856500">
    <property type="protein sequence ID" value="KAK3896609.1"/>
    <property type="molecule type" value="Genomic_DNA"/>
</dbReference>
<reference evidence="2" key="2">
    <citation type="submission" date="2023-05" db="EMBL/GenBank/DDBJ databases">
        <authorList>
            <consortium name="Lawrence Berkeley National Laboratory"/>
            <person name="Steindorff A."/>
            <person name="Hensen N."/>
            <person name="Bonometti L."/>
            <person name="Westerberg I."/>
            <person name="Brannstrom I.O."/>
            <person name="Guillou S."/>
            <person name="Cros-Aarteil S."/>
            <person name="Calhoun S."/>
            <person name="Haridas S."/>
            <person name="Kuo A."/>
            <person name="Mondo S."/>
            <person name="Pangilinan J."/>
            <person name="Riley R."/>
            <person name="Labutti K."/>
            <person name="Andreopoulos B."/>
            <person name="Lipzen A."/>
            <person name="Chen C."/>
            <person name="Yanf M."/>
            <person name="Daum C."/>
            <person name="Ng V."/>
            <person name="Clum A."/>
            <person name="Ohm R."/>
            <person name="Martin F."/>
            <person name="Silar P."/>
            <person name="Natvig D."/>
            <person name="Lalanne C."/>
            <person name="Gautier V."/>
            <person name="Ament-Velasquez S.L."/>
            <person name="Kruys A."/>
            <person name="Hutchinson M.I."/>
            <person name="Powell A.J."/>
            <person name="Barry K."/>
            <person name="Miller A.N."/>
            <person name="Grigoriev I.V."/>
            <person name="Debuchy R."/>
            <person name="Gladieux P."/>
            <person name="Thoren M.H."/>
            <person name="Johannesson H."/>
        </authorList>
    </citation>
    <scope>NUCLEOTIDE SEQUENCE</scope>
    <source>
        <strain evidence="2">CBS 103.79</strain>
    </source>
</reference>
<proteinExistence type="predicted"/>
<dbReference type="AlphaFoldDB" id="A0AAN6MAK0"/>
<gene>
    <name evidence="2" type="ORF">C8A05DRAFT_39842</name>
</gene>